<evidence type="ECO:0000313" key="2">
    <source>
        <dbReference type="EMBL" id="CAK6974346.1"/>
    </source>
</evidence>
<gene>
    <name evidence="2" type="ORF">FSCOSCO3_A013550</name>
</gene>
<feature type="compositionally biased region" description="Basic and acidic residues" evidence="1">
    <location>
        <begin position="20"/>
        <end position="29"/>
    </location>
</feature>
<comment type="caution">
    <text evidence="2">The sequence shown here is derived from an EMBL/GenBank/DDBJ whole genome shotgun (WGS) entry which is preliminary data.</text>
</comment>
<dbReference type="EMBL" id="CAWUFR010000256">
    <property type="protein sequence ID" value="CAK6974346.1"/>
    <property type="molecule type" value="Genomic_DNA"/>
</dbReference>
<feature type="compositionally biased region" description="Polar residues" evidence="1">
    <location>
        <begin position="1"/>
        <end position="10"/>
    </location>
</feature>
<accession>A0AAV1PQY6</accession>
<sequence length="89" mass="9842">WNSSSFTCARTETGWKRRREGGTDGGEKEKKKKQFEGEGAGVVGIRFSFSRMGFFPHPADGGMKPGEKDGEREKEEGGERRGGCSRRAL</sequence>
<feature type="region of interest" description="Disordered" evidence="1">
    <location>
        <begin position="1"/>
        <end position="34"/>
    </location>
</feature>
<proteinExistence type="predicted"/>
<dbReference type="AlphaFoldDB" id="A0AAV1PQY6"/>
<keyword evidence="3" id="KW-1185">Reference proteome</keyword>
<feature type="non-terminal residue" evidence="2">
    <location>
        <position position="1"/>
    </location>
</feature>
<feature type="region of interest" description="Disordered" evidence="1">
    <location>
        <begin position="56"/>
        <end position="89"/>
    </location>
</feature>
<dbReference type="Proteomes" id="UP001314229">
    <property type="component" value="Unassembled WGS sequence"/>
</dbReference>
<reference evidence="2 3" key="1">
    <citation type="submission" date="2024-01" db="EMBL/GenBank/DDBJ databases">
        <authorList>
            <person name="Alioto T."/>
            <person name="Alioto T."/>
            <person name="Gomez Garrido J."/>
        </authorList>
    </citation>
    <scope>NUCLEOTIDE SEQUENCE [LARGE SCALE GENOMIC DNA]</scope>
</reference>
<name>A0AAV1PQY6_SCOSC</name>
<evidence type="ECO:0000256" key="1">
    <source>
        <dbReference type="SAM" id="MobiDB-lite"/>
    </source>
</evidence>
<organism evidence="2 3">
    <name type="scientific">Scomber scombrus</name>
    <name type="common">Atlantic mackerel</name>
    <name type="synonym">Scomber vernalis</name>
    <dbReference type="NCBI Taxonomy" id="13677"/>
    <lineage>
        <taxon>Eukaryota</taxon>
        <taxon>Metazoa</taxon>
        <taxon>Chordata</taxon>
        <taxon>Craniata</taxon>
        <taxon>Vertebrata</taxon>
        <taxon>Euteleostomi</taxon>
        <taxon>Actinopterygii</taxon>
        <taxon>Neopterygii</taxon>
        <taxon>Teleostei</taxon>
        <taxon>Neoteleostei</taxon>
        <taxon>Acanthomorphata</taxon>
        <taxon>Pelagiaria</taxon>
        <taxon>Scombriformes</taxon>
        <taxon>Scombridae</taxon>
        <taxon>Scomber</taxon>
    </lineage>
</organism>
<feature type="compositionally biased region" description="Basic and acidic residues" evidence="1">
    <location>
        <begin position="65"/>
        <end position="82"/>
    </location>
</feature>
<protein>
    <submittedName>
        <fullName evidence="2">Uncharacterized protein</fullName>
    </submittedName>
</protein>
<evidence type="ECO:0000313" key="3">
    <source>
        <dbReference type="Proteomes" id="UP001314229"/>
    </source>
</evidence>